<accession>A0A0F9TL33</accession>
<protein>
    <submittedName>
        <fullName evidence="1">Uncharacterized protein</fullName>
    </submittedName>
</protein>
<proteinExistence type="predicted"/>
<evidence type="ECO:0000313" key="1">
    <source>
        <dbReference type="EMBL" id="KKN75622.1"/>
    </source>
</evidence>
<dbReference type="EMBL" id="LAZR01000306">
    <property type="protein sequence ID" value="KKN75622.1"/>
    <property type="molecule type" value="Genomic_DNA"/>
</dbReference>
<name>A0A0F9TL33_9ZZZZ</name>
<organism evidence="1">
    <name type="scientific">marine sediment metagenome</name>
    <dbReference type="NCBI Taxonomy" id="412755"/>
    <lineage>
        <taxon>unclassified sequences</taxon>
        <taxon>metagenomes</taxon>
        <taxon>ecological metagenomes</taxon>
    </lineage>
</organism>
<comment type="caution">
    <text evidence="1">The sequence shown here is derived from an EMBL/GenBank/DDBJ whole genome shotgun (WGS) entry which is preliminary data.</text>
</comment>
<reference evidence="1" key="1">
    <citation type="journal article" date="2015" name="Nature">
        <title>Complex archaea that bridge the gap between prokaryotes and eukaryotes.</title>
        <authorList>
            <person name="Spang A."/>
            <person name="Saw J.H."/>
            <person name="Jorgensen S.L."/>
            <person name="Zaremba-Niedzwiedzka K."/>
            <person name="Martijn J."/>
            <person name="Lind A.E."/>
            <person name="van Eijk R."/>
            <person name="Schleper C."/>
            <person name="Guy L."/>
            <person name="Ettema T.J."/>
        </authorList>
    </citation>
    <scope>NUCLEOTIDE SEQUENCE</scope>
</reference>
<sequence>MERFMVMPLWLRYLVPWKVLGWVDKHSNICWANVVMWKMFGDDGDLRVQPNCFGSEPPYDYCGKFCVEAWCAKGKLKRMEKT</sequence>
<dbReference type="AlphaFoldDB" id="A0A0F9TL33"/>
<gene>
    <name evidence="1" type="ORF">LCGC14_0378600</name>
</gene>